<accession>A0A0D0E144</accession>
<sequence>MESLLHLSQHMMSQPTPPLSQSAATPAKHPSKLSSITKSIKKAKEHISKLLKKHSFEDTLIDFTQANLDAINSQQVYNDN</sequence>
<feature type="compositionally biased region" description="Polar residues" evidence="1">
    <location>
        <begin position="10"/>
        <end position="24"/>
    </location>
</feature>
<name>A0A0D0E144_9AGAM</name>
<evidence type="ECO:0000313" key="3">
    <source>
        <dbReference type="Proteomes" id="UP000054538"/>
    </source>
</evidence>
<dbReference type="EMBL" id="KN825150">
    <property type="protein sequence ID" value="KIK93844.1"/>
    <property type="molecule type" value="Genomic_DNA"/>
</dbReference>
<organism evidence="2 3">
    <name type="scientific">Paxillus rubicundulus Ve08.2h10</name>
    <dbReference type="NCBI Taxonomy" id="930991"/>
    <lineage>
        <taxon>Eukaryota</taxon>
        <taxon>Fungi</taxon>
        <taxon>Dikarya</taxon>
        <taxon>Basidiomycota</taxon>
        <taxon>Agaricomycotina</taxon>
        <taxon>Agaricomycetes</taxon>
        <taxon>Agaricomycetidae</taxon>
        <taxon>Boletales</taxon>
        <taxon>Paxilineae</taxon>
        <taxon>Paxillaceae</taxon>
        <taxon>Paxillus</taxon>
    </lineage>
</organism>
<dbReference type="HOGENOM" id="CLU_2590460_0_0_1"/>
<evidence type="ECO:0000256" key="1">
    <source>
        <dbReference type="SAM" id="MobiDB-lite"/>
    </source>
</evidence>
<feature type="region of interest" description="Disordered" evidence="1">
    <location>
        <begin position="1"/>
        <end position="32"/>
    </location>
</feature>
<gene>
    <name evidence="2" type="ORF">PAXRUDRAFT_12410</name>
</gene>
<keyword evidence="3" id="KW-1185">Reference proteome</keyword>
<dbReference type="Proteomes" id="UP000054538">
    <property type="component" value="Unassembled WGS sequence"/>
</dbReference>
<proteinExistence type="predicted"/>
<dbReference type="InParanoid" id="A0A0D0E144"/>
<reference evidence="2 3" key="1">
    <citation type="submission" date="2014-04" db="EMBL/GenBank/DDBJ databases">
        <authorList>
            <consortium name="DOE Joint Genome Institute"/>
            <person name="Kuo A."/>
            <person name="Kohler A."/>
            <person name="Jargeat P."/>
            <person name="Nagy L.G."/>
            <person name="Floudas D."/>
            <person name="Copeland A."/>
            <person name="Barry K.W."/>
            <person name="Cichocki N."/>
            <person name="Veneault-Fourrey C."/>
            <person name="LaButti K."/>
            <person name="Lindquist E.A."/>
            <person name="Lipzen A."/>
            <person name="Lundell T."/>
            <person name="Morin E."/>
            <person name="Murat C."/>
            <person name="Sun H."/>
            <person name="Tunlid A."/>
            <person name="Henrissat B."/>
            <person name="Grigoriev I.V."/>
            <person name="Hibbett D.S."/>
            <person name="Martin F."/>
            <person name="Nordberg H.P."/>
            <person name="Cantor M.N."/>
            <person name="Hua S.X."/>
        </authorList>
    </citation>
    <scope>NUCLEOTIDE SEQUENCE [LARGE SCALE GENOMIC DNA]</scope>
    <source>
        <strain evidence="2 3">Ve08.2h10</strain>
    </source>
</reference>
<dbReference type="AlphaFoldDB" id="A0A0D0E144"/>
<protein>
    <submittedName>
        <fullName evidence="2">Uncharacterized protein</fullName>
    </submittedName>
</protein>
<reference evidence="3" key="2">
    <citation type="submission" date="2015-01" db="EMBL/GenBank/DDBJ databases">
        <title>Evolutionary Origins and Diversification of the Mycorrhizal Mutualists.</title>
        <authorList>
            <consortium name="DOE Joint Genome Institute"/>
            <consortium name="Mycorrhizal Genomics Consortium"/>
            <person name="Kohler A."/>
            <person name="Kuo A."/>
            <person name="Nagy L.G."/>
            <person name="Floudas D."/>
            <person name="Copeland A."/>
            <person name="Barry K.W."/>
            <person name="Cichocki N."/>
            <person name="Veneault-Fourrey C."/>
            <person name="LaButti K."/>
            <person name="Lindquist E.A."/>
            <person name="Lipzen A."/>
            <person name="Lundell T."/>
            <person name="Morin E."/>
            <person name="Murat C."/>
            <person name="Riley R."/>
            <person name="Ohm R."/>
            <person name="Sun H."/>
            <person name="Tunlid A."/>
            <person name="Henrissat B."/>
            <person name="Grigoriev I.V."/>
            <person name="Hibbett D.S."/>
            <person name="Martin F."/>
        </authorList>
    </citation>
    <scope>NUCLEOTIDE SEQUENCE [LARGE SCALE GENOMIC DNA]</scope>
    <source>
        <strain evidence="3">Ve08.2h10</strain>
    </source>
</reference>
<evidence type="ECO:0000313" key="2">
    <source>
        <dbReference type="EMBL" id="KIK93844.1"/>
    </source>
</evidence>